<accession>A0AA86VRU8</accession>
<dbReference type="EMBL" id="OY731405">
    <property type="protein sequence ID" value="CAJ1970928.1"/>
    <property type="molecule type" value="Genomic_DNA"/>
</dbReference>
<name>A0AA86VRU8_9FABA</name>
<evidence type="ECO:0000313" key="1">
    <source>
        <dbReference type="EMBL" id="CAJ1970928.1"/>
    </source>
</evidence>
<dbReference type="AlphaFoldDB" id="A0AA86VRU8"/>
<reference evidence="1" key="1">
    <citation type="submission" date="2023-10" db="EMBL/GenBank/DDBJ databases">
        <authorList>
            <person name="Domelevo Entfellner J.-B."/>
        </authorList>
    </citation>
    <scope>NUCLEOTIDE SEQUENCE</scope>
</reference>
<dbReference type="Proteomes" id="UP001189624">
    <property type="component" value="Chromosome 8"/>
</dbReference>
<sequence length="94" mass="10714">MDKLEGVNLLRRQPWEIRTRQESRILRCRHVESEVRNDAMKGWDCIWVLNGSTSFQLYVSGDARDGDGQLCGPHVAARFPFALSTNPSPQTNLN</sequence>
<keyword evidence="2" id="KW-1185">Reference proteome</keyword>
<gene>
    <name evidence="1" type="ORF">AYBTSS11_LOCUS22922</name>
</gene>
<protein>
    <submittedName>
        <fullName evidence="1">Uncharacterized protein</fullName>
    </submittedName>
</protein>
<proteinExistence type="predicted"/>
<dbReference type="Gramene" id="rna-AYBTSS11_LOCUS22922">
    <property type="protein sequence ID" value="CAJ1970928.1"/>
    <property type="gene ID" value="gene-AYBTSS11_LOCUS22922"/>
</dbReference>
<organism evidence="1 2">
    <name type="scientific">Sphenostylis stenocarpa</name>
    <dbReference type="NCBI Taxonomy" id="92480"/>
    <lineage>
        <taxon>Eukaryota</taxon>
        <taxon>Viridiplantae</taxon>
        <taxon>Streptophyta</taxon>
        <taxon>Embryophyta</taxon>
        <taxon>Tracheophyta</taxon>
        <taxon>Spermatophyta</taxon>
        <taxon>Magnoliopsida</taxon>
        <taxon>eudicotyledons</taxon>
        <taxon>Gunneridae</taxon>
        <taxon>Pentapetalae</taxon>
        <taxon>rosids</taxon>
        <taxon>fabids</taxon>
        <taxon>Fabales</taxon>
        <taxon>Fabaceae</taxon>
        <taxon>Papilionoideae</taxon>
        <taxon>50 kb inversion clade</taxon>
        <taxon>NPAAA clade</taxon>
        <taxon>indigoferoid/millettioid clade</taxon>
        <taxon>Phaseoleae</taxon>
        <taxon>Sphenostylis</taxon>
    </lineage>
</organism>
<evidence type="ECO:0000313" key="2">
    <source>
        <dbReference type="Proteomes" id="UP001189624"/>
    </source>
</evidence>